<gene>
    <name evidence="1" type="ORF">HDF10_000534</name>
</gene>
<name>A0A7W8J769_9BACT</name>
<reference evidence="1 2" key="1">
    <citation type="submission" date="2020-08" db="EMBL/GenBank/DDBJ databases">
        <title>Genomic Encyclopedia of Type Strains, Phase IV (KMG-V): Genome sequencing to study the core and pangenomes of soil and plant-associated prokaryotes.</title>
        <authorList>
            <person name="Whitman W."/>
        </authorList>
    </citation>
    <scope>NUCLEOTIDE SEQUENCE [LARGE SCALE GENOMIC DNA]</scope>
    <source>
        <strain evidence="1 2">M8US30</strain>
    </source>
</reference>
<proteinExistence type="predicted"/>
<accession>A0A7W8J769</accession>
<dbReference type="EMBL" id="JACHDZ010000001">
    <property type="protein sequence ID" value="MBB5342584.1"/>
    <property type="molecule type" value="Genomic_DNA"/>
</dbReference>
<protein>
    <submittedName>
        <fullName evidence="1">Uncharacterized protein</fullName>
    </submittedName>
</protein>
<comment type="caution">
    <text evidence="1">The sequence shown here is derived from an EMBL/GenBank/DDBJ whole genome shotgun (WGS) entry which is preliminary data.</text>
</comment>
<dbReference type="AlphaFoldDB" id="A0A7W8J769"/>
<organism evidence="1 2">
    <name type="scientific">Tunturiibacter lichenicola</name>
    <dbReference type="NCBI Taxonomy" id="2051959"/>
    <lineage>
        <taxon>Bacteria</taxon>
        <taxon>Pseudomonadati</taxon>
        <taxon>Acidobacteriota</taxon>
        <taxon>Terriglobia</taxon>
        <taxon>Terriglobales</taxon>
        <taxon>Acidobacteriaceae</taxon>
        <taxon>Tunturiibacter</taxon>
    </lineage>
</organism>
<evidence type="ECO:0000313" key="1">
    <source>
        <dbReference type="EMBL" id="MBB5342584.1"/>
    </source>
</evidence>
<evidence type="ECO:0000313" key="2">
    <source>
        <dbReference type="Proteomes" id="UP000569092"/>
    </source>
</evidence>
<dbReference type="Proteomes" id="UP000569092">
    <property type="component" value="Unassembled WGS sequence"/>
</dbReference>
<sequence>MPAGDAQDFFSGIFLGAEPPMHNFRIAFQPAGDSHLSLVYPVWVIVVLSAQSLCRCFAA</sequence>